<accession>A0A2S8A7M8</accession>
<dbReference type="EMBL" id="PSZM01000046">
    <property type="protein sequence ID" value="PQL90569.1"/>
    <property type="molecule type" value="Genomic_DNA"/>
</dbReference>
<keyword evidence="2" id="KW-1185">Reference proteome</keyword>
<dbReference type="AlphaFoldDB" id="A0A2S8A7M8"/>
<evidence type="ECO:0000313" key="2">
    <source>
        <dbReference type="Proteomes" id="UP000238042"/>
    </source>
</evidence>
<gene>
    <name evidence="1" type="ORF">C4S77_11870</name>
</gene>
<dbReference type="OrthoDB" id="767755at2"/>
<evidence type="ECO:0000313" key="1">
    <source>
        <dbReference type="EMBL" id="PQL90569.1"/>
    </source>
</evidence>
<dbReference type="RefSeq" id="WP_105247715.1">
    <property type="nucleotide sequence ID" value="NZ_PSZM01000046.1"/>
</dbReference>
<protein>
    <submittedName>
        <fullName evidence="1">Uncharacterized protein</fullName>
    </submittedName>
</protein>
<organism evidence="1 2">
    <name type="scientific">Apibacter adventoris</name>
    <dbReference type="NCBI Taxonomy" id="1679466"/>
    <lineage>
        <taxon>Bacteria</taxon>
        <taxon>Pseudomonadati</taxon>
        <taxon>Bacteroidota</taxon>
        <taxon>Flavobacteriia</taxon>
        <taxon>Flavobacteriales</taxon>
        <taxon>Weeksellaceae</taxon>
        <taxon>Apibacter</taxon>
    </lineage>
</organism>
<comment type="caution">
    <text evidence="1">The sequence shown here is derived from an EMBL/GenBank/DDBJ whole genome shotgun (WGS) entry which is preliminary data.</text>
</comment>
<name>A0A2S8A7M8_9FLAO</name>
<reference evidence="1 2" key="1">
    <citation type="submission" date="2018-02" db="EMBL/GenBank/DDBJ databases">
        <title>Genome sequences of Apibacter spp., gut symbionts of Asian honey bees.</title>
        <authorList>
            <person name="Kwong W.K."/>
            <person name="Steele M.I."/>
            <person name="Moran N.A."/>
        </authorList>
    </citation>
    <scope>NUCLEOTIDE SEQUENCE [LARGE SCALE GENOMIC DNA]</scope>
    <source>
        <strain evidence="2">wkB301</strain>
    </source>
</reference>
<sequence>MKIQLFILVYVLTLSLVFCQEQENVNIEKVLNNQLENGASAENEVIDTMIKEVLKSQLKDGNSIPLGDEYESHDYSEKDLEATISIIENILVSQGYKIPTQSEFKEKIKLKLNRIIDNNSDKKYLYIDLFDKCSRDIVYSRSTIYNGFFIIKNNNFITSLYAIPELIDYQKEYPDLKKIEENQIIKQEPDLELDIEIPRWKDIKDLSQQRRFNQQLLISRNKYLFNDDQSQFSWLINNDEYFMKSLVTTFGYAEDKKLLKWVVENTSYDEKNKDDFGKIFWTKNCNNTISIHTNSFDIINEFSQDRKEKYLIYLLKYLQYILDYENNNPNDLINQISLSQKSEIIAHIINFGEKFRYSENLGKEDPYKFMGWTYLMDYKHLYKKEFEKNNFYNLSQFKERYKKAEEYWSKEVAPLNDGE</sequence>
<dbReference type="Proteomes" id="UP000238042">
    <property type="component" value="Unassembled WGS sequence"/>
</dbReference>
<proteinExistence type="predicted"/>